<feature type="chain" id="PRO_5030106877" description="OmpA-like domain-containing protein" evidence="3">
    <location>
        <begin position="25"/>
        <end position="398"/>
    </location>
</feature>
<feature type="signal peptide" evidence="3">
    <location>
        <begin position="1"/>
        <end position="24"/>
    </location>
</feature>
<evidence type="ECO:0000259" key="4">
    <source>
        <dbReference type="PROSITE" id="PS51123"/>
    </source>
</evidence>
<dbReference type="EMBL" id="CP041186">
    <property type="protein sequence ID" value="QDG54584.1"/>
    <property type="molecule type" value="Genomic_DNA"/>
</dbReference>
<dbReference type="RefSeq" id="WP_141201028.1">
    <property type="nucleotide sequence ID" value="NZ_CP041186.1"/>
</dbReference>
<keyword evidence="3" id="KW-0732">Signal</keyword>
<proteinExistence type="predicted"/>
<dbReference type="OrthoDB" id="9805566at2"/>
<dbReference type="Pfam" id="PF00691">
    <property type="entry name" value="OmpA"/>
    <property type="match status" value="1"/>
</dbReference>
<accession>A0A5B8YCV4</accession>
<name>A0A4Y6Q1X5_PERCE</name>
<organism evidence="5 6">
    <name type="scientific">Persicimonas caeni</name>
    <dbReference type="NCBI Taxonomy" id="2292766"/>
    <lineage>
        <taxon>Bacteria</taxon>
        <taxon>Deltaproteobacteria</taxon>
        <taxon>Bradymonadales</taxon>
        <taxon>Bradymonadaceae</taxon>
        <taxon>Persicimonas</taxon>
    </lineage>
</organism>
<dbReference type="InterPro" id="IPR050330">
    <property type="entry name" value="Bact_OuterMem_StrucFunc"/>
</dbReference>
<dbReference type="CDD" id="cd07185">
    <property type="entry name" value="OmpA_C-like"/>
    <property type="match status" value="1"/>
</dbReference>
<dbReference type="GO" id="GO:0016020">
    <property type="term" value="C:membrane"/>
    <property type="evidence" value="ECO:0007669"/>
    <property type="project" value="UniProtKB-UniRule"/>
</dbReference>
<feature type="region of interest" description="Disordered" evidence="2">
    <location>
        <begin position="150"/>
        <end position="178"/>
    </location>
</feature>
<keyword evidence="6" id="KW-1185">Reference proteome</keyword>
<dbReference type="PANTHER" id="PTHR30329:SF21">
    <property type="entry name" value="LIPOPROTEIN YIAD-RELATED"/>
    <property type="match status" value="1"/>
</dbReference>
<dbReference type="AlphaFoldDB" id="A0A4Y6Q1X5"/>
<dbReference type="Gene3D" id="3.30.1330.60">
    <property type="entry name" value="OmpA-like domain"/>
    <property type="match status" value="1"/>
</dbReference>
<dbReference type="SUPFAM" id="SSF103088">
    <property type="entry name" value="OmpA-like"/>
    <property type="match status" value="1"/>
</dbReference>
<evidence type="ECO:0000256" key="1">
    <source>
        <dbReference type="PROSITE-ProRule" id="PRU00473"/>
    </source>
</evidence>
<dbReference type="InterPro" id="IPR006665">
    <property type="entry name" value="OmpA-like"/>
</dbReference>
<feature type="compositionally biased region" description="Basic and acidic residues" evidence="2">
    <location>
        <begin position="150"/>
        <end position="159"/>
    </location>
</feature>
<feature type="compositionally biased region" description="Low complexity" evidence="2">
    <location>
        <begin position="160"/>
        <end position="170"/>
    </location>
</feature>
<dbReference type="PROSITE" id="PS51257">
    <property type="entry name" value="PROKAR_LIPOPROTEIN"/>
    <property type="match status" value="1"/>
</dbReference>
<dbReference type="InterPro" id="IPR036737">
    <property type="entry name" value="OmpA-like_sf"/>
</dbReference>
<accession>A0A4Y6Q1X5</accession>
<evidence type="ECO:0000256" key="3">
    <source>
        <dbReference type="SAM" id="SignalP"/>
    </source>
</evidence>
<sequence>MVKQTPLRLVLAAFLVFGLTTMFASGCSTPPKPKELVELEAILKDPDARTVKEAPGAAKFYRESRQYRRVSLEAYEEGELERAKEYAILGKLRYRTAAAIKKQLEAKERLDAANAKVGEVNPKIQALSQERNKLQKEVGEVERQVARARNEKAQEERRQQALQNAALQRNSDTSGAKEMAVKNKLDAAKKARDEALAVQANEFAKGTFNRANNQLKSAISMQQSQAGSADTIMDAADQAAQFFRKAADEARPKYEEHLSNMKAPARREALRKEAQNNFGGPFTVAEPTGVRVVLAMLFDEGSASVKPSSQALVKAAADIAKKYKEANIVIEGYTRKGDATENLATSSLRAKAVKIYFEGQGVKAGRISTNGYGQDNRRYQDDPSKNDRVEIIFRIPND</sequence>
<gene>
    <name evidence="5" type="ORF">FIV42_28715</name>
</gene>
<dbReference type="PROSITE" id="PS51123">
    <property type="entry name" value="OMPA_2"/>
    <property type="match status" value="1"/>
</dbReference>
<evidence type="ECO:0000313" key="5">
    <source>
        <dbReference type="EMBL" id="QDG54584.1"/>
    </source>
</evidence>
<feature type="domain" description="OmpA-like" evidence="4">
    <location>
        <begin position="285"/>
        <end position="397"/>
    </location>
</feature>
<reference evidence="5 6" key="1">
    <citation type="submission" date="2019-06" db="EMBL/GenBank/DDBJ databases">
        <title>Persicimonas caeni gen. nov., sp. nov., a predatory bacterium isolated from solar saltern.</title>
        <authorList>
            <person name="Wang S."/>
        </authorList>
    </citation>
    <scope>NUCLEOTIDE SEQUENCE [LARGE SCALE GENOMIC DNA]</scope>
    <source>
        <strain evidence="5 6">YN101</strain>
    </source>
</reference>
<evidence type="ECO:0000256" key="2">
    <source>
        <dbReference type="SAM" id="MobiDB-lite"/>
    </source>
</evidence>
<dbReference type="PANTHER" id="PTHR30329">
    <property type="entry name" value="STATOR ELEMENT OF FLAGELLAR MOTOR COMPLEX"/>
    <property type="match status" value="1"/>
</dbReference>
<protein>
    <recommendedName>
        <fullName evidence="4">OmpA-like domain-containing protein</fullName>
    </recommendedName>
</protein>
<keyword evidence="1" id="KW-0472">Membrane</keyword>
<evidence type="ECO:0000313" key="6">
    <source>
        <dbReference type="Proteomes" id="UP000315995"/>
    </source>
</evidence>
<dbReference type="Proteomes" id="UP000315995">
    <property type="component" value="Chromosome"/>
</dbReference>